<dbReference type="Pfam" id="PF17144">
    <property type="entry name" value="Ribosomal_L5e"/>
    <property type="match status" value="1"/>
</dbReference>
<protein>
    <recommendedName>
        <fullName evidence="8">Retrotransposon Copia-like N-terminal domain-containing protein</fullName>
    </recommendedName>
</protein>
<dbReference type="ExpressionAtlas" id="A0A368UIG9">
    <property type="expression patterns" value="baseline"/>
</dbReference>
<feature type="region of interest" description="Disordered" evidence="4">
    <location>
        <begin position="248"/>
        <end position="271"/>
    </location>
</feature>
<evidence type="ECO:0000313" key="5">
    <source>
        <dbReference type="EMBL" id="RCW19111.1"/>
    </source>
</evidence>
<feature type="compositionally biased region" description="Polar residues" evidence="4">
    <location>
        <begin position="259"/>
        <end position="271"/>
    </location>
</feature>
<evidence type="ECO:0000256" key="1">
    <source>
        <dbReference type="ARBA" id="ARBA00007116"/>
    </source>
</evidence>
<name>A0A368UIG9_SOYBN</name>
<dbReference type="InParanoid" id="A0A368UIG9"/>
<proteinExistence type="inferred from homology"/>
<sequence length="406" mass="45227">MADNNSFIPNPYKSSKPLACITFTNVTKLLPNNYPNWKQQVEALLDGYDLLQYPDGSFLAPSKTILTAPTSSTSTLSETTPTTASLLVTTQNPAYQTWRRQDRLIYGALLTTLSNEVASPVSQTKTSHDLWILLKNTYAKASRSHLKQLKERLRTASKGTQSITTYMHHLKQTADLLASLGSPVSVEDMTDYVLHGLDDGYRTIIDAVNARDTPINFDDLHERLLIQELSIGAAQRQTPAPLTALNAQARPNSNDKSRHGQNPAQSTQRTGTCKPFLSRCQWCNIKGHVLSQCKTFQQQHPSVPPPPCNSPAHTGQVQVNTATAGPSQHDFLFDSGATHHVTNDLDNLALHHPYTGPDSLFMGNGSEGKTDFRARIRLINQDKNKYNTPKYRFVVRFVSFSYRYLN</sequence>
<reference evidence="5" key="2">
    <citation type="submission" date="2018-07" db="EMBL/GenBank/DDBJ databases">
        <title>WGS assembly of Glycine max.</title>
        <authorList>
            <person name="Schmutz J."/>
            <person name="Cannon S."/>
            <person name="Schlueter J."/>
            <person name="Ma J."/>
            <person name="Mitros T."/>
            <person name="Nelson W."/>
            <person name="Hyten D."/>
            <person name="Song Q."/>
            <person name="Thelen J."/>
            <person name="Cheng J."/>
            <person name="Xu D."/>
            <person name="Hellsten U."/>
            <person name="May G."/>
            <person name="Yu Y."/>
            <person name="Sakurai T."/>
            <person name="Umezawa T."/>
            <person name="Bhattacharyya M."/>
            <person name="Sandhu D."/>
            <person name="Valliyodan B."/>
            <person name="Lindquist E."/>
            <person name="Peto M."/>
            <person name="Grant D."/>
            <person name="Shu S."/>
            <person name="Goodstein D."/>
            <person name="Barry K."/>
            <person name="Futrell-Griggs M."/>
            <person name="Abernathy B."/>
            <person name="Du J."/>
            <person name="Tian Z."/>
            <person name="Zhu L."/>
            <person name="Gill N."/>
            <person name="Joshi T."/>
            <person name="Libault M."/>
            <person name="Sethuraman A."/>
            <person name="Zhang X."/>
            <person name="Shinozaki K."/>
            <person name="Nguyen H."/>
            <person name="Wing R."/>
            <person name="Cregan P."/>
            <person name="Specht J."/>
            <person name="Grimwood J."/>
            <person name="Rokhsar D."/>
            <person name="Stacey G."/>
            <person name="Shoemaker R."/>
            <person name="Jackson S."/>
        </authorList>
    </citation>
    <scope>NUCLEOTIDE SEQUENCE</scope>
    <source>
        <tissue evidence="5">Callus</tissue>
    </source>
</reference>
<dbReference type="GO" id="GO:0003735">
    <property type="term" value="F:structural constituent of ribosome"/>
    <property type="evidence" value="ECO:0007669"/>
    <property type="project" value="InterPro"/>
</dbReference>
<dbReference type="GO" id="GO:1990904">
    <property type="term" value="C:ribonucleoprotein complex"/>
    <property type="evidence" value="ECO:0007669"/>
    <property type="project" value="UniProtKB-KW"/>
</dbReference>
<evidence type="ECO:0000256" key="4">
    <source>
        <dbReference type="SAM" id="MobiDB-lite"/>
    </source>
</evidence>
<evidence type="ECO:0000256" key="3">
    <source>
        <dbReference type="ARBA" id="ARBA00023274"/>
    </source>
</evidence>
<evidence type="ECO:0000256" key="2">
    <source>
        <dbReference type="ARBA" id="ARBA00022980"/>
    </source>
</evidence>
<keyword evidence="7" id="KW-1185">Reference proteome</keyword>
<dbReference type="GO" id="GO:0005840">
    <property type="term" value="C:ribosome"/>
    <property type="evidence" value="ECO:0007669"/>
    <property type="project" value="UniProtKB-KW"/>
</dbReference>
<evidence type="ECO:0000313" key="6">
    <source>
        <dbReference type="EnsemblPlants" id="RCW19111"/>
    </source>
</evidence>
<evidence type="ECO:0008006" key="8">
    <source>
        <dbReference type="Google" id="ProtNLM"/>
    </source>
</evidence>
<dbReference type="EnsemblPlants" id="RCW19111">
    <property type="protein sequence ID" value="RCW19111"/>
    <property type="gene ID" value="GLYMA_13G280100"/>
</dbReference>
<dbReference type="Proteomes" id="UP000008827">
    <property type="component" value="Chromosome 13"/>
</dbReference>
<dbReference type="AlphaFoldDB" id="A0A368UIG9"/>
<dbReference type="OMA" id="ANYISAM"/>
<dbReference type="PANTHER" id="PTHR47481:SF34">
    <property type="entry name" value="CCHC-TYPE DOMAIN-CONTAINING PROTEIN"/>
    <property type="match status" value="1"/>
</dbReference>
<dbReference type="GO" id="GO:0008097">
    <property type="term" value="F:5S rRNA binding"/>
    <property type="evidence" value="ECO:0007669"/>
    <property type="project" value="InterPro"/>
</dbReference>
<evidence type="ECO:0000313" key="7">
    <source>
        <dbReference type="Proteomes" id="UP000008827"/>
    </source>
</evidence>
<dbReference type="PANTHER" id="PTHR47481">
    <property type="match status" value="1"/>
</dbReference>
<dbReference type="Pfam" id="PF14223">
    <property type="entry name" value="Retrotran_gag_2"/>
    <property type="match status" value="1"/>
</dbReference>
<reference evidence="5 6" key="1">
    <citation type="journal article" date="2010" name="Nature">
        <title>Genome sequence of the palaeopolyploid soybean.</title>
        <authorList>
            <person name="Schmutz J."/>
            <person name="Cannon S.B."/>
            <person name="Schlueter J."/>
            <person name="Ma J."/>
            <person name="Mitros T."/>
            <person name="Nelson W."/>
            <person name="Hyten D.L."/>
            <person name="Song Q."/>
            <person name="Thelen J.J."/>
            <person name="Cheng J."/>
            <person name="Xu D."/>
            <person name="Hellsten U."/>
            <person name="May G.D."/>
            <person name="Yu Y."/>
            <person name="Sakurai T."/>
            <person name="Umezawa T."/>
            <person name="Bhattacharyya M.K."/>
            <person name="Sandhu D."/>
            <person name="Valliyodan B."/>
            <person name="Lindquist E."/>
            <person name="Peto M."/>
            <person name="Grant D."/>
            <person name="Shu S."/>
            <person name="Goodstein D."/>
            <person name="Barry K."/>
            <person name="Futrell-Griggs M."/>
            <person name="Abernathy B."/>
            <person name="Du J."/>
            <person name="Tian Z."/>
            <person name="Zhu L."/>
            <person name="Gill N."/>
            <person name="Joshi T."/>
            <person name="Libault M."/>
            <person name="Sethuraman A."/>
            <person name="Zhang X.-C."/>
            <person name="Shinozaki K."/>
            <person name="Nguyen H.T."/>
            <person name="Wing R.A."/>
            <person name="Cregan P."/>
            <person name="Specht J."/>
            <person name="Grimwood J."/>
            <person name="Rokhsar D."/>
            <person name="Stacey G."/>
            <person name="Shoemaker R.C."/>
            <person name="Jackson S.A."/>
        </authorList>
    </citation>
    <scope>NUCLEOTIDE SEQUENCE</scope>
    <source>
        <strain evidence="6">cv. Williams 82</strain>
        <tissue evidence="5">Callus</tissue>
    </source>
</reference>
<dbReference type="Gene3D" id="3.30.420.100">
    <property type="match status" value="1"/>
</dbReference>
<gene>
    <name evidence="5" type="ORF">GLYMA_13G280100</name>
</gene>
<dbReference type="Gramene" id="RCW19111">
    <property type="protein sequence ID" value="RCW19111"/>
    <property type="gene ID" value="GLYMA_13G280100"/>
</dbReference>
<organism evidence="5">
    <name type="scientific">Glycine max</name>
    <name type="common">Soybean</name>
    <name type="synonym">Glycine hispida</name>
    <dbReference type="NCBI Taxonomy" id="3847"/>
    <lineage>
        <taxon>Eukaryota</taxon>
        <taxon>Viridiplantae</taxon>
        <taxon>Streptophyta</taxon>
        <taxon>Embryophyta</taxon>
        <taxon>Tracheophyta</taxon>
        <taxon>Spermatophyta</taxon>
        <taxon>Magnoliopsida</taxon>
        <taxon>eudicotyledons</taxon>
        <taxon>Gunneridae</taxon>
        <taxon>Pentapetalae</taxon>
        <taxon>rosids</taxon>
        <taxon>fabids</taxon>
        <taxon>Fabales</taxon>
        <taxon>Fabaceae</taxon>
        <taxon>Papilionoideae</taxon>
        <taxon>50 kb inversion clade</taxon>
        <taxon>NPAAA clade</taxon>
        <taxon>indigoferoid/millettioid clade</taxon>
        <taxon>Phaseoleae</taxon>
        <taxon>Glycine</taxon>
        <taxon>Glycine subgen. Soja</taxon>
    </lineage>
</organism>
<reference evidence="6" key="3">
    <citation type="submission" date="2019-01" db="UniProtKB">
        <authorList>
            <consortium name="EnsemblPlants"/>
        </authorList>
    </citation>
    <scope>IDENTIFICATION</scope>
    <source>
        <strain evidence="6">Williams 82</strain>
    </source>
</reference>
<dbReference type="PRINTS" id="PR00058">
    <property type="entry name" value="RIBOSOMALL5"/>
</dbReference>
<accession>A0A368UIG9</accession>
<comment type="similarity">
    <text evidence="1">Belongs to the universal ribosomal protein uL18 family.</text>
</comment>
<dbReference type="EMBL" id="CM000846">
    <property type="protein sequence ID" value="RCW19111.1"/>
    <property type="molecule type" value="Genomic_DNA"/>
</dbReference>
<dbReference type="GO" id="GO:0006412">
    <property type="term" value="P:translation"/>
    <property type="evidence" value="ECO:0007669"/>
    <property type="project" value="InterPro"/>
</dbReference>
<dbReference type="InterPro" id="IPR005485">
    <property type="entry name" value="Rbsml_uL18_euk_arch"/>
</dbReference>
<keyword evidence="3" id="KW-0687">Ribonucleoprotein</keyword>
<keyword evidence="2" id="KW-0689">Ribosomal protein</keyword>